<dbReference type="PANTHER" id="PTHR40980">
    <property type="entry name" value="PLUG DOMAIN-CONTAINING PROTEIN"/>
    <property type="match status" value="1"/>
</dbReference>
<dbReference type="InterPro" id="IPR012910">
    <property type="entry name" value="Plug_dom"/>
</dbReference>
<dbReference type="InterPro" id="IPR000531">
    <property type="entry name" value="Beta-barrel_TonB"/>
</dbReference>
<keyword evidence="2 8" id="KW-0813">Transport</keyword>
<dbReference type="PROSITE" id="PS52016">
    <property type="entry name" value="TONB_DEPENDENT_REC_3"/>
    <property type="match status" value="1"/>
</dbReference>
<feature type="chain" id="PRO_5014953595" evidence="10">
    <location>
        <begin position="35"/>
        <end position="854"/>
    </location>
</feature>
<keyword evidence="13" id="KW-0675">Receptor</keyword>
<protein>
    <submittedName>
        <fullName evidence="13">TonB-dependent receptor</fullName>
    </submittedName>
</protein>
<evidence type="ECO:0000256" key="5">
    <source>
        <dbReference type="ARBA" id="ARBA00023077"/>
    </source>
</evidence>
<proteinExistence type="inferred from homology"/>
<evidence type="ECO:0000313" key="13">
    <source>
        <dbReference type="EMBL" id="AUN32202.1"/>
    </source>
</evidence>
<keyword evidence="6 8" id="KW-0472">Membrane</keyword>
<comment type="similarity">
    <text evidence="8 9">Belongs to the TonB-dependent receptor family.</text>
</comment>
<dbReference type="Gene3D" id="2.40.170.20">
    <property type="entry name" value="TonB-dependent receptor, beta-barrel domain"/>
    <property type="match status" value="1"/>
</dbReference>
<reference evidence="13 14" key="1">
    <citation type="submission" date="2017-12" db="EMBL/GenBank/DDBJ databases">
        <title>Genomes of bacteria within cyanobacterial aggregates.</title>
        <authorList>
            <person name="Cai H."/>
        </authorList>
    </citation>
    <scope>NUCLEOTIDE SEQUENCE [LARGE SCALE GENOMIC DNA]</scope>
    <source>
        <strain evidence="13 14">TH16</strain>
    </source>
</reference>
<dbReference type="InterPro" id="IPR036942">
    <property type="entry name" value="Beta-barrel_TonB_sf"/>
</dbReference>
<keyword evidence="7 8" id="KW-0998">Cell outer membrane</keyword>
<gene>
    <name evidence="13" type="ORF">C0V82_17510</name>
</gene>
<feature type="signal peptide" evidence="10">
    <location>
        <begin position="1"/>
        <end position="34"/>
    </location>
</feature>
<keyword evidence="3 8" id="KW-1134">Transmembrane beta strand</keyword>
<dbReference type="InterPro" id="IPR010104">
    <property type="entry name" value="TonB_rcpt_bac"/>
</dbReference>
<dbReference type="AlphaFoldDB" id="A0A2K9NGN4"/>
<keyword evidence="10" id="KW-0732">Signal</keyword>
<organism evidence="13 14">
    <name type="scientific">Niveispirillum cyanobacteriorum</name>
    <dbReference type="NCBI Taxonomy" id="1612173"/>
    <lineage>
        <taxon>Bacteria</taxon>
        <taxon>Pseudomonadati</taxon>
        <taxon>Pseudomonadota</taxon>
        <taxon>Alphaproteobacteria</taxon>
        <taxon>Rhodospirillales</taxon>
        <taxon>Azospirillaceae</taxon>
        <taxon>Niveispirillum</taxon>
    </lineage>
</organism>
<evidence type="ECO:0000256" key="10">
    <source>
        <dbReference type="SAM" id="SignalP"/>
    </source>
</evidence>
<feature type="domain" description="TonB-dependent receptor plug" evidence="12">
    <location>
        <begin position="66"/>
        <end position="169"/>
    </location>
</feature>
<accession>A0A2K9NGN4</accession>
<name>A0A2K9NGN4_9PROT</name>
<evidence type="ECO:0000256" key="6">
    <source>
        <dbReference type="ARBA" id="ARBA00023136"/>
    </source>
</evidence>
<dbReference type="Gene3D" id="2.170.130.10">
    <property type="entry name" value="TonB-dependent receptor, plug domain"/>
    <property type="match status" value="1"/>
</dbReference>
<evidence type="ECO:0000256" key="8">
    <source>
        <dbReference type="PROSITE-ProRule" id="PRU01360"/>
    </source>
</evidence>
<dbReference type="EMBL" id="CP025612">
    <property type="protein sequence ID" value="AUN32202.1"/>
    <property type="molecule type" value="Genomic_DNA"/>
</dbReference>
<evidence type="ECO:0000313" key="14">
    <source>
        <dbReference type="Proteomes" id="UP000234752"/>
    </source>
</evidence>
<evidence type="ECO:0000256" key="1">
    <source>
        <dbReference type="ARBA" id="ARBA00004571"/>
    </source>
</evidence>
<evidence type="ECO:0000256" key="3">
    <source>
        <dbReference type="ARBA" id="ARBA00022452"/>
    </source>
</evidence>
<dbReference type="GO" id="GO:0009279">
    <property type="term" value="C:cell outer membrane"/>
    <property type="evidence" value="ECO:0007669"/>
    <property type="project" value="UniProtKB-SubCell"/>
</dbReference>
<keyword evidence="5 9" id="KW-0798">TonB box</keyword>
<sequence>MTMTPLKKTGALLTTRLVGCVSLLALSAATLSQAAAQSAPPAGDMLEEIQVTGMRLAEKKALELKQNAVGIVDAVVADDVGKLPDQNVAEAIKRLPGLSVANDQGEGRYVIIRGVSPDLANVTLNGQTAAAPEPAGRSVKLDDIPSAMIGSVEVVKSLTPDRDANAIAGQVNINTVSAFDRNKFFATARGSIGQYQLNKKHPFGGDVTVGDIFGDDRQFGLVLSANYDERPIRSENVQGSTNWRTVGGYAVPDDFRPREYNLTRKRIGGVANFDWNVNDATKLYLRSSYAEYSDSEVRDQFRVEIPTTITAQTATTGSFRARGTRFVRVREEDDNTVTANAGGKFEIGEGTLEVDATYTRAVKEDPLRSEWQFRTGSNAFTATFDTTSDIYQVTPAAEAYNAALYGARSVSYDHRKAEENLYQYRADYKLPVELGDDAFVKVGAKYLSRHKSNNRDYESYDATGFTLASVTGEATGRAVFGGRFPIDPRVDYDAAEAYVASHAGSLTYSRSGSISNTLANDYKVTEDVTAAYAMTSITWDRLTLIPGVRMEHTQGDFAAKIINAASTPAQDFNSFGKSSYTDWFPGINARFDVNERFILRGAVTTAIGRPNYADLPPFISVDTGAATVSKGNPDLTPLKAVNFDLSVEYYLPSEGVLSVALFQKDIDNPIYSQAITVTNGTFGGITLPTALVTTPLNAKSATVKGVEVNASIQGTFLPSPFDGLGVQGNLTLTDSKSKGVLGRTDTLPMFSQSKRVASAQIYYEKDGLSARVAYSYRSPFLDTVGANKATDIYTDSNGSMDARLGYNFTKQLEVYLEGANLTDAKFRRYIGVKHQMAEAERYGRSVKLGAQFKY</sequence>
<evidence type="ECO:0000256" key="7">
    <source>
        <dbReference type="ARBA" id="ARBA00023237"/>
    </source>
</evidence>
<feature type="domain" description="TonB-dependent receptor-like beta-barrel" evidence="11">
    <location>
        <begin position="367"/>
        <end position="821"/>
    </location>
</feature>
<dbReference type="InterPro" id="IPR037066">
    <property type="entry name" value="Plug_dom_sf"/>
</dbReference>
<dbReference type="Proteomes" id="UP000234752">
    <property type="component" value="Chromosome eg_2"/>
</dbReference>
<evidence type="ECO:0000256" key="9">
    <source>
        <dbReference type="RuleBase" id="RU003357"/>
    </source>
</evidence>
<dbReference type="NCBIfam" id="TIGR01782">
    <property type="entry name" value="TonB-Xanth-Caul"/>
    <property type="match status" value="1"/>
</dbReference>
<evidence type="ECO:0000256" key="2">
    <source>
        <dbReference type="ARBA" id="ARBA00022448"/>
    </source>
</evidence>
<dbReference type="InterPro" id="IPR039426">
    <property type="entry name" value="TonB-dep_rcpt-like"/>
</dbReference>
<evidence type="ECO:0000256" key="4">
    <source>
        <dbReference type="ARBA" id="ARBA00022692"/>
    </source>
</evidence>
<dbReference type="SUPFAM" id="SSF56935">
    <property type="entry name" value="Porins"/>
    <property type="match status" value="1"/>
</dbReference>
<evidence type="ECO:0000259" key="12">
    <source>
        <dbReference type="Pfam" id="PF07715"/>
    </source>
</evidence>
<keyword evidence="14" id="KW-1185">Reference proteome</keyword>
<keyword evidence="4 8" id="KW-0812">Transmembrane</keyword>
<comment type="subcellular location">
    <subcellularLocation>
        <location evidence="1 8">Cell outer membrane</location>
        <topology evidence="1 8">Multi-pass membrane protein</topology>
    </subcellularLocation>
</comment>
<dbReference type="Pfam" id="PF00593">
    <property type="entry name" value="TonB_dep_Rec_b-barrel"/>
    <property type="match status" value="1"/>
</dbReference>
<dbReference type="Pfam" id="PF07715">
    <property type="entry name" value="Plug"/>
    <property type="match status" value="1"/>
</dbReference>
<dbReference type="CDD" id="cd01347">
    <property type="entry name" value="ligand_gated_channel"/>
    <property type="match status" value="1"/>
</dbReference>
<dbReference type="KEGG" id="ncb:C0V82_17510"/>
<dbReference type="PANTHER" id="PTHR40980:SF4">
    <property type="entry name" value="TONB-DEPENDENT RECEPTOR-LIKE BETA-BARREL DOMAIN-CONTAINING PROTEIN"/>
    <property type="match status" value="1"/>
</dbReference>
<evidence type="ECO:0000259" key="11">
    <source>
        <dbReference type="Pfam" id="PF00593"/>
    </source>
</evidence>